<dbReference type="InterPro" id="IPR003594">
    <property type="entry name" value="HATPase_dom"/>
</dbReference>
<dbReference type="Proteomes" id="UP000176377">
    <property type="component" value="Unassembled WGS sequence"/>
</dbReference>
<dbReference type="PRINTS" id="PR00344">
    <property type="entry name" value="BCTRLSENSOR"/>
</dbReference>
<dbReference type="PANTHER" id="PTHR43711:SF1">
    <property type="entry name" value="HISTIDINE KINASE 1"/>
    <property type="match status" value="1"/>
</dbReference>
<dbReference type="InterPro" id="IPR003661">
    <property type="entry name" value="HisK_dim/P_dom"/>
</dbReference>
<dbReference type="Pfam" id="PF02518">
    <property type="entry name" value="HATPase_c"/>
    <property type="match status" value="1"/>
</dbReference>
<evidence type="ECO:0000256" key="1">
    <source>
        <dbReference type="ARBA" id="ARBA00000085"/>
    </source>
</evidence>
<dbReference type="Pfam" id="PF00512">
    <property type="entry name" value="HisKA"/>
    <property type="match status" value="1"/>
</dbReference>
<dbReference type="InterPro" id="IPR005467">
    <property type="entry name" value="His_kinase_dom"/>
</dbReference>
<keyword evidence="7" id="KW-1133">Transmembrane helix</keyword>
<dbReference type="SMART" id="SM00388">
    <property type="entry name" value="HisKA"/>
    <property type="match status" value="1"/>
</dbReference>
<evidence type="ECO:0000313" key="10">
    <source>
        <dbReference type="Proteomes" id="UP000176377"/>
    </source>
</evidence>
<comment type="caution">
    <text evidence="9">The sequence shown here is derived from an EMBL/GenBank/DDBJ whole genome shotgun (WGS) entry which is preliminary data.</text>
</comment>
<dbReference type="CDD" id="cd00082">
    <property type="entry name" value="HisKA"/>
    <property type="match status" value="1"/>
</dbReference>
<evidence type="ECO:0000259" key="8">
    <source>
        <dbReference type="PROSITE" id="PS50109"/>
    </source>
</evidence>
<evidence type="ECO:0000256" key="6">
    <source>
        <dbReference type="ARBA" id="ARBA00023012"/>
    </source>
</evidence>
<dbReference type="Gene3D" id="1.10.287.130">
    <property type="match status" value="1"/>
</dbReference>
<dbReference type="FunFam" id="3.30.565.10:FF:000006">
    <property type="entry name" value="Sensor histidine kinase WalK"/>
    <property type="match status" value="1"/>
</dbReference>
<dbReference type="Gene3D" id="3.30.565.10">
    <property type="entry name" value="Histidine kinase-like ATPase, C-terminal domain"/>
    <property type="match status" value="1"/>
</dbReference>
<dbReference type="EC" id="2.7.13.3" evidence="2"/>
<dbReference type="AlphaFoldDB" id="A0A1F6DGD3"/>
<dbReference type="SUPFAM" id="SSF55874">
    <property type="entry name" value="ATPase domain of HSP90 chaperone/DNA topoisomerase II/histidine kinase"/>
    <property type="match status" value="1"/>
</dbReference>
<accession>A0A1F6DGD3</accession>
<protein>
    <recommendedName>
        <fullName evidence="2">histidine kinase</fullName>
        <ecNumber evidence="2">2.7.13.3</ecNumber>
    </recommendedName>
</protein>
<evidence type="ECO:0000313" key="9">
    <source>
        <dbReference type="EMBL" id="OGG60473.1"/>
    </source>
</evidence>
<dbReference type="PROSITE" id="PS50109">
    <property type="entry name" value="HIS_KIN"/>
    <property type="match status" value="1"/>
</dbReference>
<dbReference type="GO" id="GO:0000155">
    <property type="term" value="F:phosphorelay sensor kinase activity"/>
    <property type="evidence" value="ECO:0007669"/>
    <property type="project" value="InterPro"/>
</dbReference>
<evidence type="ECO:0000256" key="5">
    <source>
        <dbReference type="ARBA" id="ARBA00022777"/>
    </source>
</evidence>
<sequence>MSNQKHASLLSLFILTAVLIGWTYLSGSAAAFILALISLLLLFVSPFLSKPSFGEDMKKDPAQEAELEKIRQLSAQQKESGKLLIRRDLELTRANDQLRALDQLKTDFVTIATHQLRTPLTAIRWVLSMFIRGDLGELSEEQRTFITKAYESNNRMIALLGEMMTSDQISSEKLRTPEGTSAFPAIADSIIAEIIPLADKRGVHLVFAERKENYPRVQIDPQNMRAILQNLFENSIKYTHPGGSVTLTIREQGTSLVFAVADTGIGISRDEQKNVFKRFFRAQNAIKMETDGSGLGLFIVKGVVEKFKGDIAFESTEGKGTTFRIVLPLANPGSVSISSV</sequence>
<evidence type="ECO:0000256" key="3">
    <source>
        <dbReference type="ARBA" id="ARBA00022553"/>
    </source>
</evidence>
<dbReference type="SMART" id="SM00387">
    <property type="entry name" value="HATPase_c"/>
    <property type="match status" value="1"/>
</dbReference>
<organism evidence="9 10">
    <name type="scientific">Candidatus Kaiserbacteria bacterium RIFCSPHIGHO2_01_FULL_56_24</name>
    <dbReference type="NCBI Taxonomy" id="1798487"/>
    <lineage>
        <taxon>Bacteria</taxon>
        <taxon>Candidatus Kaiseribacteriota</taxon>
    </lineage>
</organism>
<keyword evidence="7" id="KW-0812">Transmembrane</keyword>
<proteinExistence type="predicted"/>
<keyword evidence="5" id="KW-0418">Kinase</keyword>
<keyword evidence="6" id="KW-0902">Two-component regulatory system</keyword>
<dbReference type="SUPFAM" id="SSF47384">
    <property type="entry name" value="Homodimeric domain of signal transducing histidine kinase"/>
    <property type="match status" value="1"/>
</dbReference>
<dbReference type="InterPro" id="IPR004358">
    <property type="entry name" value="Sig_transdc_His_kin-like_C"/>
</dbReference>
<keyword evidence="4" id="KW-0808">Transferase</keyword>
<dbReference type="PANTHER" id="PTHR43711">
    <property type="entry name" value="TWO-COMPONENT HISTIDINE KINASE"/>
    <property type="match status" value="1"/>
</dbReference>
<keyword evidence="7" id="KW-0472">Membrane</keyword>
<gene>
    <name evidence="9" type="ORF">A2765_00030</name>
</gene>
<dbReference type="InterPro" id="IPR036890">
    <property type="entry name" value="HATPase_C_sf"/>
</dbReference>
<comment type="catalytic activity">
    <reaction evidence="1">
        <text>ATP + protein L-histidine = ADP + protein N-phospho-L-histidine.</text>
        <dbReference type="EC" id="2.7.13.3"/>
    </reaction>
</comment>
<feature type="transmembrane region" description="Helical" evidence="7">
    <location>
        <begin position="31"/>
        <end position="49"/>
    </location>
</feature>
<feature type="transmembrane region" description="Helical" evidence="7">
    <location>
        <begin position="7"/>
        <end position="25"/>
    </location>
</feature>
<keyword evidence="3" id="KW-0597">Phosphoprotein</keyword>
<reference evidence="9 10" key="1">
    <citation type="journal article" date="2016" name="Nat. Commun.">
        <title>Thousands of microbial genomes shed light on interconnected biogeochemical processes in an aquifer system.</title>
        <authorList>
            <person name="Anantharaman K."/>
            <person name="Brown C.T."/>
            <person name="Hug L.A."/>
            <person name="Sharon I."/>
            <person name="Castelle C.J."/>
            <person name="Probst A.J."/>
            <person name="Thomas B.C."/>
            <person name="Singh A."/>
            <person name="Wilkins M.J."/>
            <person name="Karaoz U."/>
            <person name="Brodie E.L."/>
            <person name="Williams K.H."/>
            <person name="Hubbard S.S."/>
            <person name="Banfield J.F."/>
        </authorList>
    </citation>
    <scope>NUCLEOTIDE SEQUENCE [LARGE SCALE GENOMIC DNA]</scope>
</reference>
<evidence type="ECO:0000256" key="7">
    <source>
        <dbReference type="SAM" id="Phobius"/>
    </source>
</evidence>
<feature type="domain" description="Histidine kinase" evidence="8">
    <location>
        <begin position="111"/>
        <end position="331"/>
    </location>
</feature>
<dbReference type="InterPro" id="IPR050736">
    <property type="entry name" value="Sensor_HK_Regulatory"/>
</dbReference>
<evidence type="ECO:0000256" key="4">
    <source>
        <dbReference type="ARBA" id="ARBA00022679"/>
    </source>
</evidence>
<evidence type="ECO:0000256" key="2">
    <source>
        <dbReference type="ARBA" id="ARBA00012438"/>
    </source>
</evidence>
<dbReference type="EMBL" id="MFLA01000008">
    <property type="protein sequence ID" value="OGG60473.1"/>
    <property type="molecule type" value="Genomic_DNA"/>
</dbReference>
<dbReference type="InterPro" id="IPR036097">
    <property type="entry name" value="HisK_dim/P_sf"/>
</dbReference>
<name>A0A1F6DGD3_9BACT</name>